<proteinExistence type="inferred from homology"/>
<comment type="subcellular location">
    <subcellularLocation>
        <location evidence="1">Cell outer membrane</location>
        <topology evidence="1">Multi-pass membrane protein</topology>
    </subcellularLocation>
</comment>
<dbReference type="AlphaFoldDB" id="A0A255Y769"/>
<dbReference type="EMBL" id="NOXT01000123">
    <property type="protein sequence ID" value="OYQ25069.1"/>
    <property type="molecule type" value="Genomic_DNA"/>
</dbReference>
<evidence type="ECO:0000313" key="19">
    <source>
        <dbReference type="Proteomes" id="UP000216991"/>
    </source>
</evidence>
<evidence type="ECO:0000259" key="16">
    <source>
        <dbReference type="Pfam" id="PF02563"/>
    </source>
</evidence>
<protein>
    <submittedName>
        <fullName evidence="18">Capsular biosynthesis protein</fullName>
    </submittedName>
</protein>
<evidence type="ECO:0000256" key="8">
    <source>
        <dbReference type="ARBA" id="ARBA00023047"/>
    </source>
</evidence>
<dbReference type="GO" id="GO:0009279">
    <property type="term" value="C:cell outer membrane"/>
    <property type="evidence" value="ECO:0007669"/>
    <property type="project" value="UniProtKB-SubCell"/>
</dbReference>
<dbReference type="GO" id="GO:0006811">
    <property type="term" value="P:monoatomic ion transport"/>
    <property type="evidence" value="ECO:0007669"/>
    <property type="project" value="UniProtKB-KW"/>
</dbReference>
<dbReference type="PROSITE" id="PS51257">
    <property type="entry name" value="PROKAR_LIPOPROTEIN"/>
    <property type="match status" value="1"/>
</dbReference>
<keyword evidence="12" id="KW-0564">Palmitate</keyword>
<evidence type="ECO:0000256" key="14">
    <source>
        <dbReference type="ARBA" id="ARBA00023288"/>
    </source>
</evidence>
<evidence type="ECO:0000313" key="18">
    <source>
        <dbReference type="EMBL" id="OYQ25069.1"/>
    </source>
</evidence>
<dbReference type="GO" id="GO:0015288">
    <property type="term" value="F:porin activity"/>
    <property type="evidence" value="ECO:0007669"/>
    <property type="project" value="UniProtKB-KW"/>
</dbReference>
<evidence type="ECO:0000256" key="4">
    <source>
        <dbReference type="ARBA" id="ARBA00022452"/>
    </source>
</evidence>
<dbReference type="Pfam" id="PF02563">
    <property type="entry name" value="Poly_export"/>
    <property type="match status" value="1"/>
</dbReference>
<evidence type="ECO:0000256" key="15">
    <source>
        <dbReference type="SAM" id="SignalP"/>
    </source>
</evidence>
<feature type="chain" id="PRO_5012129283" evidence="15">
    <location>
        <begin position="30"/>
        <end position="392"/>
    </location>
</feature>
<comment type="caution">
    <text evidence="18">The sequence shown here is derived from an EMBL/GenBank/DDBJ whole genome shotgun (WGS) entry which is preliminary data.</text>
</comment>
<keyword evidence="19" id="KW-1185">Reference proteome</keyword>
<dbReference type="Gene3D" id="3.30.1950.10">
    <property type="entry name" value="wza like domain"/>
    <property type="match status" value="1"/>
</dbReference>
<organism evidence="18 19">
    <name type="scientific">Sandarakinorhabdus cyanobacteriorum</name>
    <dbReference type="NCBI Taxonomy" id="1981098"/>
    <lineage>
        <taxon>Bacteria</taxon>
        <taxon>Pseudomonadati</taxon>
        <taxon>Pseudomonadota</taxon>
        <taxon>Alphaproteobacteria</taxon>
        <taxon>Sphingomonadales</taxon>
        <taxon>Sphingosinicellaceae</taxon>
        <taxon>Sandarakinorhabdus</taxon>
    </lineage>
</organism>
<keyword evidence="3" id="KW-0813">Transport</keyword>
<feature type="signal peptide" evidence="15">
    <location>
        <begin position="1"/>
        <end position="29"/>
    </location>
</feature>
<keyword evidence="14" id="KW-0449">Lipoprotein</keyword>
<evidence type="ECO:0000256" key="9">
    <source>
        <dbReference type="ARBA" id="ARBA00023065"/>
    </source>
</evidence>
<keyword evidence="5" id="KW-0762">Sugar transport</keyword>
<dbReference type="Pfam" id="PF22461">
    <property type="entry name" value="SLBB_2"/>
    <property type="match status" value="2"/>
</dbReference>
<evidence type="ECO:0000256" key="11">
    <source>
        <dbReference type="ARBA" id="ARBA00023136"/>
    </source>
</evidence>
<keyword evidence="11" id="KW-0472">Membrane</keyword>
<keyword evidence="8" id="KW-0625">Polysaccharide transport</keyword>
<feature type="domain" description="Polysaccharide export protein N-terminal" evidence="16">
    <location>
        <begin position="91"/>
        <end position="183"/>
    </location>
</feature>
<evidence type="ECO:0000256" key="10">
    <source>
        <dbReference type="ARBA" id="ARBA00023114"/>
    </source>
</evidence>
<evidence type="ECO:0000256" key="6">
    <source>
        <dbReference type="ARBA" id="ARBA00022692"/>
    </source>
</evidence>
<keyword evidence="7 15" id="KW-0732">Signal</keyword>
<keyword evidence="9" id="KW-0406">Ion transport</keyword>
<evidence type="ECO:0000256" key="2">
    <source>
        <dbReference type="ARBA" id="ARBA00009450"/>
    </source>
</evidence>
<dbReference type="InterPro" id="IPR003715">
    <property type="entry name" value="Poly_export_N"/>
</dbReference>
<keyword evidence="4" id="KW-1134">Transmembrane beta strand</keyword>
<keyword evidence="13" id="KW-0998">Cell outer membrane</keyword>
<dbReference type="InterPro" id="IPR049712">
    <property type="entry name" value="Poly_export"/>
</dbReference>
<feature type="domain" description="SLBB" evidence="17">
    <location>
        <begin position="191"/>
        <end position="263"/>
    </location>
</feature>
<gene>
    <name evidence="18" type="ORF">CHU93_14655</name>
</gene>
<keyword evidence="6" id="KW-0812">Transmembrane</keyword>
<comment type="similarity">
    <text evidence="2">Belongs to the BexD/CtrA/VexA family.</text>
</comment>
<name>A0A255Y769_9SPHN</name>
<evidence type="ECO:0000256" key="1">
    <source>
        <dbReference type="ARBA" id="ARBA00004571"/>
    </source>
</evidence>
<feature type="domain" description="SLBB" evidence="17">
    <location>
        <begin position="272"/>
        <end position="359"/>
    </location>
</feature>
<dbReference type="OrthoDB" id="7198507at2"/>
<dbReference type="Gene3D" id="3.10.560.10">
    <property type="entry name" value="Outer membrane lipoprotein wza domain like"/>
    <property type="match status" value="2"/>
</dbReference>
<dbReference type="InterPro" id="IPR054765">
    <property type="entry name" value="SLBB_dom"/>
</dbReference>
<dbReference type="PANTHER" id="PTHR33619:SF3">
    <property type="entry name" value="POLYSACCHARIDE EXPORT PROTEIN GFCE-RELATED"/>
    <property type="match status" value="1"/>
</dbReference>
<evidence type="ECO:0000256" key="12">
    <source>
        <dbReference type="ARBA" id="ARBA00023139"/>
    </source>
</evidence>
<evidence type="ECO:0000256" key="13">
    <source>
        <dbReference type="ARBA" id="ARBA00023237"/>
    </source>
</evidence>
<evidence type="ECO:0000259" key="17">
    <source>
        <dbReference type="Pfam" id="PF22461"/>
    </source>
</evidence>
<keyword evidence="10" id="KW-0626">Porin</keyword>
<dbReference type="GO" id="GO:0046930">
    <property type="term" value="C:pore complex"/>
    <property type="evidence" value="ECO:0007669"/>
    <property type="project" value="UniProtKB-KW"/>
</dbReference>
<sequence>MPTSRVTMTSPIFSRSLLLSLLAGLTLSACQPFGPGRQAVLRGGSVPAGPDQQASPIKVVQVRGDMAAQLKAPAPWPAFADVLAGALPVGTVVGVGDALEVTIWEAPPATLFGGPASDTRIGTAINTARPSTLPELLVSPDGTINVPFAGAVPAGGRTLRDIETDIVRRLRGRANAPQVLVRLVRNATATVTVVGEVGQSARLPLTPRGERLLDALAQVGGVKPPVNLTTIQVTRAGRIHRMALSDIIERGDNNIVLAKDDVVTALHQPYSFTVLGAAGRNDEIRFEAMGITLSQALGRIGGLQDGRANPRGVFLFRWEDPETPGGQRVPVIYSFDLKDPAVYFLAQQFRMSDKDLVYITNAPIAELQRFVGIVSQTILPIATVTTVVQQQD</sequence>
<reference evidence="18 19" key="1">
    <citation type="submission" date="2017-07" db="EMBL/GenBank/DDBJ databases">
        <title>Sandarakinorhabdus cyanobacteriorum sp. nov., a novel bacterium isolated from cyanobacterial aggregates in a eutrophic lake.</title>
        <authorList>
            <person name="Cai H."/>
        </authorList>
    </citation>
    <scope>NUCLEOTIDE SEQUENCE [LARGE SCALE GENOMIC DNA]</scope>
    <source>
        <strain evidence="18 19">TH057</strain>
    </source>
</reference>
<evidence type="ECO:0000256" key="3">
    <source>
        <dbReference type="ARBA" id="ARBA00022448"/>
    </source>
</evidence>
<accession>A0A255Y769</accession>
<evidence type="ECO:0000256" key="5">
    <source>
        <dbReference type="ARBA" id="ARBA00022597"/>
    </source>
</evidence>
<dbReference type="PANTHER" id="PTHR33619">
    <property type="entry name" value="POLYSACCHARIDE EXPORT PROTEIN GFCE-RELATED"/>
    <property type="match status" value="1"/>
</dbReference>
<dbReference type="Proteomes" id="UP000216991">
    <property type="component" value="Unassembled WGS sequence"/>
</dbReference>
<evidence type="ECO:0000256" key="7">
    <source>
        <dbReference type="ARBA" id="ARBA00022729"/>
    </source>
</evidence>
<dbReference type="GO" id="GO:0015159">
    <property type="term" value="F:polysaccharide transmembrane transporter activity"/>
    <property type="evidence" value="ECO:0007669"/>
    <property type="project" value="InterPro"/>
</dbReference>